<dbReference type="InterPro" id="IPR023430">
    <property type="entry name" value="Pept_HybD-like_dom_sf"/>
</dbReference>
<dbReference type="RefSeq" id="WP_119791847.1">
    <property type="nucleotide sequence ID" value="NZ_QYZD01000003.1"/>
</dbReference>
<sequence length="183" mass="19638">MQLNLFPPLDSRSAERRQKMAGAQLSGFLQSVAAAHPSEPIMFICIGTDRSTGDALGPLVGTRLRESGWTNVIGCLDEPCDSSNLEARLAELPENLLTIAIDACLGHPSTVGYYLAGNQPLLPAESVGMALPAVGRYSIAAVVNTNGPKPYWTLQTTSLRFVMKMAHELADAILQSFPGNRQE</sequence>
<dbReference type="InterPro" id="IPR009665">
    <property type="entry name" value="YyaC"/>
</dbReference>
<dbReference type="NCBIfam" id="TIGR02841">
    <property type="entry name" value="spore_YyaC"/>
    <property type="match status" value="1"/>
</dbReference>
<dbReference type="GO" id="GO:0008233">
    <property type="term" value="F:peptidase activity"/>
    <property type="evidence" value="ECO:0007669"/>
    <property type="project" value="UniProtKB-KW"/>
</dbReference>
<proteinExistence type="predicted"/>
<comment type="caution">
    <text evidence="1">The sequence shown here is derived from an EMBL/GenBank/DDBJ whole genome shotgun (WGS) entry which is preliminary data.</text>
</comment>
<dbReference type="SUPFAM" id="SSF53163">
    <property type="entry name" value="HybD-like"/>
    <property type="match status" value="1"/>
</dbReference>
<dbReference type="Proteomes" id="UP000266177">
    <property type="component" value="Unassembled WGS sequence"/>
</dbReference>
<keyword evidence="1" id="KW-0378">Hydrolase</keyword>
<evidence type="ECO:0000313" key="2">
    <source>
        <dbReference type="Proteomes" id="UP000266177"/>
    </source>
</evidence>
<evidence type="ECO:0000313" key="1">
    <source>
        <dbReference type="EMBL" id="RJG25673.1"/>
    </source>
</evidence>
<keyword evidence="1" id="KW-0645">Protease</keyword>
<gene>
    <name evidence="1" type="primary">yyaC</name>
    <name evidence="1" type="ORF">DQX05_06240</name>
</gene>
<accession>A0A3A3GQR0</accession>
<reference evidence="1 2" key="1">
    <citation type="submission" date="2018-09" db="EMBL/GenBank/DDBJ databases">
        <title>Paenibacillus SK2017-BO5.</title>
        <authorList>
            <person name="Piskunova J.V."/>
            <person name="Dubiley S.A."/>
            <person name="Severinov K.V."/>
        </authorList>
    </citation>
    <scope>NUCLEOTIDE SEQUENCE [LARGE SCALE GENOMIC DNA]</scope>
    <source>
        <strain evidence="1 2">BO5</strain>
    </source>
</reference>
<dbReference type="OrthoDB" id="9815953at2"/>
<dbReference type="GO" id="GO:0006508">
    <property type="term" value="P:proteolysis"/>
    <property type="evidence" value="ECO:0007669"/>
    <property type="project" value="UniProtKB-KW"/>
</dbReference>
<dbReference type="Pfam" id="PF06866">
    <property type="entry name" value="DUF1256"/>
    <property type="match status" value="1"/>
</dbReference>
<dbReference type="AlphaFoldDB" id="A0A3A3GQR0"/>
<dbReference type="EMBL" id="QYZD01000003">
    <property type="protein sequence ID" value="RJG25673.1"/>
    <property type="molecule type" value="Genomic_DNA"/>
</dbReference>
<protein>
    <submittedName>
        <fullName evidence="1">Spore protease YyaC</fullName>
    </submittedName>
</protein>
<organism evidence="1 2">
    <name type="scientific">Paenibacillus thiaminolyticus</name>
    <name type="common">Bacillus thiaminolyticus</name>
    <dbReference type="NCBI Taxonomy" id="49283"/>
    <lineage>
        <taxon>Bacteria</taxon>
        <taxon>Bacillati</taxon>
        <taxon>Bacillota</taxon>
        <taxon>Bacilli</taxon>
        <taxon>Bacillales</taxon>
        <taxon>Paenibacillaceae</taxon>
        <taxon>Paenibacillus</taxon>
    </lineage>
</organism>
<name>A0A3A3GQR0_PANTH</name>